<evidence type="ECO:0000256" key="10">
    <source>
        <dbReference type="ARBA" id="ARBA00023303"/>
    </source>
</evidence>
<dbReference type="EMBL" id="QEFC01005098">
    <property type="protein sequence ID" value="KAE9444881.1"/>
    <property type="molecule type" value="Genomic_DNA"/>
</dbReference>
<dbReference type="SUPFAM" id="SSF53850">
    <property type="entry name" value="Periplasmic binding protein-like II"/>
    <property type="match status" value="1"/>
</dbReference>
<dbReference type="FunFam" id="3.40.190.10:FF:000195">
    <property type="entry name" value="Glutamate receptor 2.7"/>
    <property type="match status" value="1"/>
</dbReference>
<evidence type="ECO:0000256" key="12">
    <source>
        <dbReference type="SAM" id="Phobius"/>
    </source>
</evidence>
<evidence type="ECO:0000256" key="1">
    <source>
        <dbReference type="ARBA" id="ARBA00004141"/>
    </source>
</evidence>
<dbReference type="InterPro" id="IPR015683">
    <property type="entry name" value="Ionotropic_Glu_rcpt"/>
</dbReference>
<name>A0A6A4KN54_9ERIC</name>
<evidence type="ECO:0000256" key="3">
    <source>
        <dbReference type="ARBA" id="ARBA00022692"/>
    </source>
</evidence>
<feature type="domain" description="Ionotropic glutamate receptor C-terminal" evidence="13">
    <location>
        <begin position="1"/>
        <end position="140"/>
    </location>
</feature>
<dbReference type="GO" id="GO:0015276">
    <property type="term" value="F:ligand-gated monoatomic ion channel activity"/>
    <property type="evidence" value="ECO:0007669"/>
    <property type="project" value="InterPro"/>
</dbReference>
<comment type="subcellular location">
    <subcellularLocation>
        <location evidence="1">Membrane</location>
        <topology evidence="1">Multi-pass membrane protein</topology>
    </subcellularLocation>
</comment>
<comment type="caution">
    <text evidence="14">The sequence shown here is derived from an EMBL/GenBank/DDBJ whole genome shotgun (WGS) entry which is preliminary data.</text>
</comment>
<reference evidence="14" key="1">
    <citation type="journal article" date="2019" name="Genome Biol. Evol.">
        <title>The Rhododendron genome and chromosomal organization provide insight into shared whole-genome duplications across the heath family (Ericaceae).</title>
        <authorList>
            <person name="Soza V.L."/>
            <person name="Lindsley D."/>
            <person name="Waalkes A."/>
            <person name="Ramage E."/>
            <person name="Patwardhan R.P."/>
            <person name="Burton J.N."/>
            <person name="Adey A."/>
            <person name="Kumar A."/>
            <person name="Qiu R."/>
            <person name="Shendure J."/>
            <person name="Hall B."/>
        </authorList>
    </citation>
    <scope>NUCLEOTIDE SEQUENCE</scope>
    <source>
        <strain evidence="14">RSF 1966-606</strain>
    </source>
</reference>
<keyword evidence="10" id="KW-0407">Ion channel</keyword>
<feature type="non-terminal residue" evidence="14">
    <location>
        <position position="1"/>
    </location>
</feature>
<feature type="region of interest" description="Disordered" evidence="11">
    <location>
        <begin position="214"/>
        <end position="233"/>
    </location>
</feature>
<evidence type="ECO:0000256" key="7">
    <source>
        <dbReference type="ARBA" id="ARBA00023170"/>
    </source>
</evidence>
<dbReference type="Gene3D" id="3.40.190.10">
    <property type="entry name" value="Periplasmic binding protein-like II"/>
    <property type="match status" value="2"/>
</dbReference>
<keyword evidence="7" id="KW-0675">Receptor</keyword>
<feature type="transmembrane region" description="Helical" evidence="12">
    <location>
        <begin position="165"/>
        <end position="186"/>
    </location>
</feature>
<proteinExistence type="predicted"/>
<dbReference type="InterPro" id="IPR001320">
    <property type="entry name" value="Iontro_rcpt_C"/>
</dbReference>
<evidence type="ECO:0000256" key="2">
    <source>
        <dbReference type="ARBA" id="ARBA00022448"/>
    </source>
</evidence>
<dbReference type="PANTHER" id="PTHR18966">
    <property type="entry name" value="IONOTROPIC GLUTAMATE RECEPTOR"/>
    <property type="match status" value="1"/>
</dbReference>
<keyword evidence="2" id="KW-0813">Transport</keyword>
<evidence type="ECO:0000256" key="8">
    <source>
        <dbReference type="ARBA" id="ARBA00023180"/>
    </source>
</evidence>
<accession>A0A6A4KN54</accession>
<evidence type="ECO:0000313" key="14">
    <source>
        <dbReference type="EMBL" id="KAE9444881.1"/>
    </source>
</evidence>
<keyword evidence="9" id="KW-1071">Ligand-gated ion channel</keyword>
<dbReference type="GO" id="GO:0016020">
    <property type="term" value="C:membrane"/>
    <property type="evidence" value="ECO:0007669"/>
    <property type="project" value="UniProtKB-SubCell"/>
</dbReference>
<evidence type="ECO:0000256" key="6">
    <source>
        <dbReference type="ARBA" id="ARBA00023136"/>
    </source>
</evidence>
<protein>
    <recommendedName>
        <fullName evidence="13">Ionotropic glutamate receptor C-terminal domain-containing protein</fullName>
    </recommendedName>
</protein>
<evidence type="ECO:0000256" key="11">
    <source>
        <dbReference type="SAM" id="MobiDB-lite"/>
    </source>
</evidence>
<keyword evidence="5" id="KW-0406">Ion transport</keyword>
<dbReference type="SMART" id="SM00079">
    <property type="entry name" value="PBPe"/>
    <property type="match status" value="1"/>
</dbReference>
<keyword evidence="8" id="KW-0325">Glycoprotein</keyword>
<dbReference type="OrthoDB" id="5984008at2759"/>
<evidence type="ECO:0000256" key="9">
    <source>
        <dbReference type="ARBA" id="ARBA00023286"/>
    </source>
</evidence>
<evidence type="ECO:0000259" key="13">
    <source>
        <dbReference type="SMART" id="SM00079"/>
    </source>
</evidence>
<keyword evidence="6 12" id="KW-0472">Membrane</keyword>
<sequence length="266" mass="29327">MLTVQKLKPSITDIRDLIQRKEYVGYPHGSFVEGLLKNKAFDTSKLKKYRTLEQYDEALSKGSKNGGVAVIFDELPYIRLFLSNPKYCAKYTMVGPIYNTAGMGFAFPKGSPLVPDVSRAVLNVTGQDVMTRFEEKWLGKGATCVEQDGAKVISDSLTLDSFKGLFIVAAVASFSALILFLSIFLYENWDTLASHDSSIREKLIAMAKTFNEEKDNSSDASKRKPTTGEGMAVPATATANCPQCLATSDSQLAKWIFSHDERLSTT</sequence>
<keyword evidence="4 12" id="KW-1133">Transmembrane helix</keyword>
<gene>
    <name evidence="14" type="ORF">C3L33_23221</name>
</gene>
<organism evidence="14">
    <name type="scientific">Rhododendron williamsianum</name>
    <dbReference type="NCBI Taxonomy" id="262921"/>
    <lineage>
        <taxon>Eukaryota</taxon>
        <taxon>Viridiplantae</taxon>
        <taxon>Streptophyta</taxon>
        <taxon>Embryophyta</taxon>
        <taxon>Tracheophyta</taxon>
        <taxon>Spermatophyta</taxon>
        <taxon>Magnoliopsida</taxon>
        <taxon>eudicotyledons</taxon>
        <taxon>Gunneridae</taxon>
        <taxon>Pentapetalae</taxon>
        <taxon>asterids</taxon>
        <taxon>Ericales</taxon>
        <taxon>Ericaceae</taxon>
        <taxon>Ericoideae</taxon>
        <taxon>Rhodoreae</taxon>
        <taxon>Rhododendron</taxon>
    </lineage>
</organism>
<keyword evidence="3 12" id="KW-0812">Transmembrane</keyword>
<evidence type="ECO:0000256" key="4">
    <source>
        <dbReference type="ARBA" id="ARBA00022989"/>
    </source>
</evidence>
<evidence type="ECO:0000256" key="5">
    <source>
        <dbReference type="ARBA" id="ARBA00023065"/>
    </source>
</evidence>
<dbReference type="AlphaFoldDB" id="A0A6A4KN54"/>